<dbReference type="PANTHER" id="PTHR33914">
    <property type="entry name" value="18S PRE-RIBOSOMAL ASSEMBLY PROTEIN GAR2-LIKE PROTEIN"/>
    <property type="match status" value="1"/>
</dbReference>
<keyword evidence="3" id="KW-1185">Reference proteome</keyword>
<dbReference type="PANTHER" id="PTHR33914:SF2">
    <property type="entry name" value="OS02G0582100 PROTEIN"/>
    <property type="match status" value="1"/>
</dbReference>
<comment type="caution">
    <text evidence="2">The sequence shown here is derived from an EMBL/GenBank/DDBJ whole genome shotgun (WGS) entry which is preliminary data.</text>
</comment>
<evidence type="ECO:0000313" key="2">
    <source>
        <dbReference type="EMBL" id="KAI7726302.1"/>
    </source>
</evidence>
<gene>
    <name evidence="2" type="ORF">M8C21_014358</name>
</gene>
<reference evidence="2" key="1">
    <citation type="submission" date="2022-06" db="EMBL/GenBank/DDBJ databases">
        <title>Uncovering the hologenomic basis of an extraordinary plant invasion.</title>
        <authorList>
            <person name="Bieker V.C."/>
            <person name="Martin M.D."/>
            <person name="Gilbert T."/>
            <person name="Hodgins K."/>
            <person name="Battlay P."/>
            <person name="Petersen B."/>
            <person name="Wilson J."/>
        </authorList>
    </citation>
    <scope>NUCLEOTIDE SEQUENCE</scope>
    <source>
        <strain evidence="2">AA19_3_7</strain>
        <tissue evidence="2">Leaf</tissue>
    </source>
</reference>
<dbReference type="GO" id="GO:0009786">
    <property type="term" value="P:regulation of asymmetric cell division"/>
    <property type="evidence" value="ECO:0007669"/>
    <property type="project" value="InterPro"/>
</dbReference>
<dbReference type="AlphaFoldDB" id="A0AAD5BMU9"/>
<feature type="region of interest" description="Disordered" evidence="1">
    <location>
        <begin position="214"/>
        <end position="283"/>
    </location>
</feature>
<dbReference type="EMBL" id="JAMZMK010011719">
    <property type="protein sequence ID" value="KAI7726302.1"/>
    <property type="molecule type" value="Genomic_DNA"/>
</dbReference>
<protein>
    <recommendedName>
        <fullName evidence="4">18S pre-ribosomal assembly protein gar2-like protein</fullName>
    </recommendedName>
</protein>
<dbReference type="InterPro" id="IPR040378">
    <property type="entry name" value="BASL"/>
</dbReference>
<evidence type="ECO:0000313" key="3">
    <source>
        <dbReference type="Proteomes" id="UP001206925"/>
    </source>
</evidence>
<sequence length="372" mass="40817">MKESPGRYINPFLSDEENDKVNCITNLDDGMFEKSLEPSNVRSESLEKAKEVYIDKNVTCYEENGYNVVKDICVDEGLSNEEMVKCDKEQHELSCSPVVGDGDKHDDMIKDDIDTQLKSSMLEDCCKNSCLSSVTEDDNVPSSHASDKIELFVESNIRPDNSTQNGEEELDSSSNLLNDSIRVLSEDKLNSSSNLVNNSISVLEAADNSVNGVNQQLSEQQSTGSEPNEPRPTSHTFDIPNEIKTEEITNSDSDDVKPSTASGSHELLLNTESPPNHLDMASNNILAAPRGGGETSFSMAGSVSGHITFLGPITSAGSISHRSDGSNTSVRSFAFPILQNEWNSSPVRMAKADPRQSRKHRGWRQALLCCRF</sequence>
<name>A0AAD5BMU9_AMBAR</name>
<dbReference type="Proteomes" id="UP001206925">
    <property type="component" value="Unassembled WGS sequence"/>
</dbReference>
<evidence type="ECO:0000256" key="1">
    <source>
        <dbReference type="SAM" id="MobiDB-lite"/>
    </source>
</evidence>
<proteinExistence type="predicted"/>
<organism evidence="2 3">
    <name type="scientific">Ambrosia artemisiifolia</name>
    <name type="common">Common ragweed</name>
    <dbReference type="NCBI Taxonomy" id="4212"/>
    <lineage>
        <taxon>Eukaryota</taxon>
        <taxon>Viridiplantae</taxon>
        <taxon>Streptophyta</taxon>
        <taxon>Embryophyta</taxon>
        <taxon>Tracheophyta</taxon>
        <taxon>Spermatophyta</taxon>
        <taxon>Magnoliopsida</taxon>
        <taxon>eudicotyledons</taxon>
        <taxon>Gunneridae</taxon>
        <taxon>Pentapetalae</taxon>
        <taxon>asterids</taxon>
        <taxon>campanulids</taxon>
        <taxon>Asterales</taxon>
        <taxon>Asteraceae</taxon>
        <taxon>Asteroideae</taxon>
        <taxon>Heliantheae alliance</taxon>
        <taxon>Heliantheae</taxon>
        <taxon>Ambrosia</taxon>
    </lineage>
</organism>
<evidence type="ECO:0008006" key="4">
    <source>
        <dbReference type="Google" id="ProtNLM"/>
    </source>
</evidence>
<accession>A0AAD5BMU9</accession>
<feature type="compositionally biased region" description="Polar residues" evidence="1">
    <location>
        <begin position="214"/>
        <end position="236"/>
    </location>
</feature>